<keyword evidence="2" id="KW-0472">Membrane</keyword>
<dbReference type="RefSeq" id="WP_005935070.1">
    <property type="nucleotide sequence ID" value="NZ_ATVK01000040.1"/>
</dbReference>
<feature type="transmembrane region" description="Helical" evidence="2">
    <location>
        <begin position="71"/>
        <end position="91"/>
    </location>
</feature>
<dbReference type="STRING" id="1121927.GOHSU_02_00120"/>
<evidence type="ECO:0000313" key="3">
    <source>
        <dbReference type="EMBL" id="GAC55869.1"/>
    </source>
</evidence>
<proteinExistence type="predicted"/>
<evidence type="ECO:0000256" key="2">
    <source>
        <dbReference type="SAM" id="Phobius"/>
    </source>
</evidence>
<sequence length="279" mass="29405">MTLLDDRPATRRRRSTQAPPSDLRSAPGRTRTRRPAQTAAEPVVRQRRPRRSGDRPVPSAPSGVFTGLANVPFIVPVVLLVIGALGMTLYLSTKAAQDSYALESVRQEHRLLTERRNDLKRTADSGDSAPELADKAARLGMVPATDPAHLVVGVDGKGRLRGQLTPAEGRRLGSLNPAPDPVQQIDVSKVDDSGGLGGTPPPPATPQPEKPQPQTPGAEGPQSQDRPGSPQTPAAPETTGQTAPASPTVTAPEATTPKPEPNVLPRSAATPNRNNPSTR</sequence>
<organism evidence="3 4">
    <name type="scientific">Gordonia hirsuta DSM 44140 = NBRC 16056</name>
    <dbReference type="NCBI Taxonomy" id="1121927"/>
    <lineage>
        <taxon>Bacteria</taxon>
        <taxon>Bacillati</taxon>
        <taxon>Actinomycetota</taxon>
        <taxon>Actinomycetes</taxon>
        <taxon>Mycobacteriales</taxon>
        <taxon>Gordoniaceae</taxon>
        <taxon>Gordonia</taxon>
    </lineage>
</organism>
<protein>
    <submittedName>
        <fullName evidence="3">Uncharacterized protein</fullName>
    </submittedName>
</protein>
<evidence type="ECO:0000313" key="4">
    <source>
        <dbReference type="Proteomes" id="UP000053405"/>
    </source>
</evidence>
<dbReference type="Proteomes" id="UP000053405">
    <property type="component" value="Unassembled WGS sequence"/>
</dbReference>
<keyword evidence="2" id="KW-0812">Transmembrane</keyword>
<dbReference type="OrthoDB" id="4555900at2"/>
<dbReference type="EMBL" id="BANT01000002">
    <property type="protein sequence ID" value="GAC55869.1"/>
    <property type="molecule type" value="Genomic_DNA"/>
</dbReference>
<keyword evidence="2" id="KW-1133">Transmembrane helix</keyword>
<feature type="compositionally biased region" description="Polar residues" evidence="1">
    <location>
        <begin position="269"/>
        <end position="279"/>
    </location>
</feature>
<reference evidence="3 4" key="1">
    <citation type="submission" date="2012-12" db="EMBL/GenBank/DDBJ databases">
        <title>Whole genome shotgun sequence of Gordonia hirsuta NBRC 16056.</title>
        <authorList>
            <person name="Isaki-Nakamura S."/>
            <person name="Hosoyama A."/>
            <person name="Tsuchikane K."/>
            <person name="Katsumata H."/>
            <person name="Baba S."/>
            <person name="Yamazaki S."/>
            <person name="Fujita N."/>
        </authorList>
    </citation>
    <scope>NUCLEOTIDE SEQUENCE [LARGE SCALE GENOMIC DNA]</scope>
    <source>
        <strain evidence="3 4">NBRC 16056</strain>
    </source>
</reference>
<feature type="compositionally biased region" description="Polar residues" evidence="1">
    <location>
        <begin position="221"/>
        <end position="232"/>
    </location>
</feature>
<feature type="compositionally biased region" description="Pro residues" evidence="1">
    <location>
        <begin position="199"/>
        <end position="214"/>
    </location>
</feature>
<keyword evidence="4" id="KW-1185">Reference proteome</keyword>
<name>L7L4J6_9ACTN</name>
<comment type="caution">
    <text evidence="3">The sequence shown here is derived from an EMBL/GenBank/DDBJ whole genome shotgun (WGS) entry which is preliminary data.</text>
</comment>
<dbReference type="AlphaFoldDB" id="L7L4J6"/>
<evidence type="ECO:0000256" key="1">
    <source>
        <dbReference type="SAM" id="MobiDB-lite"/>
    </source>
</evidence>
<accession>L7L4J6</accession>
<dbReference type="eggNOG" id="COG2919">
    <property type="taxonomic scope" value="Bacteria"/>
</dbReference>
<gene>
    <name evidence="3" type="ORF">GOHSU_02_00120</name>
</gene>
<feature type="region of interest" description="Disordered" evidence="1">
    <location>
        <begin position="1"/>
        <end position="62"/>
    </location>
</feature>
<feature type="region of interest" description="Disordered" evidence="1">
    <location>
        <begin position="159"/>
        <end position="279"/>
    </location>
</feature>
<feature type="compositionally biased region" description="Low complexity" evidence="1">
    <location>
        <begin position="242"/>
        <end position="257"/>
    </location>
</feature>